<dbReference type="EMBL" id="VSRR010134484">
    <property type="protein sequence ID" value="MPD03072.1"/>
    <property type="molecule type" value="Genomic_DNA"/>
</dbReference>
<organism evidence="2 3">
    <name type="scientific">Portunus trituberculatus</name>
    <name type="common">Swimming crab</name>
    <name type="synonym">Neptunus trituberculatus</name>
    <dbReference type="NCBI Taxonomy" id="210409"/>
    <lineage>
        <taxon>Eukaryota</taxon>
        <taxon>Metazoa</taxon>
        <taxon>Ecdysozoa</taxon>
        <taxon>Arthropoda</taxon>
        <taxon>Crustacea</taxon>
        <taxon>Multicrustacea</taxon>
        <taxon>Malacostraca</taxon>
        <taxon>Eumalacostraca</taxon>
        <taxon>Eucarida</taxon>
        <taxon>Decapoda</taxon>
        <taxon>Pleocyemata</taxon>
        <taxon>Brachyura</taxon>
        <taxon>Eubrachyura</taxon>
        <taxon>Portunoidea</taxon>
        <taxon>Portunidae</taxon>
        <taxon>Portuninae</taxon>
        <taxon>Portunus</taxon>
    </lineage>
</organism>
<protein>
    <submittedName>
        <fullName evidence="2">Uncharacterized protein</fullName>
    </submittedName>
</protein>
<gene>
    <name evidence="2" type="ORF">E2C01_098690</name>
</gene>
<evidence type="ECO:0000313" key="3">
    <source>
        <dbReference type="Proteomes" id="UP000324222"/>
    </source>
</evidence>
<evidence type="ECO:0000256" key="1">
    <source>
        <dbReference type="SAM" id="MobiDB-lite"/>
    </source>
</evidence>
<reference evidence="2 3" key="1">
    <citation type="submission" date="2019-05" db="EMBL/GenBank/DDBJ databases">
        <title>Another draft genome of Portunus trituberculatus and its Hox gene families provides insights of decapod evolution.</title>
        <authorList>
            <person name="Jeong J.-H."/>
            <person name="Song I."/>
            <person name="Kim S."/>
            <person name="Choi T."/>
            <person name="Kim D."/>
            <person name="Ryu S."/>
            <person name="Kim W."/>
        </authorList>
    </citation>
    <scope>NUCLEOTIDE SEQUENCE [LARGE SCALE GENOMIC DNA]</scope>
    <source>
        <tissue evidence="2">Muscle</tissue>
    </source>
</reference>
<comment type="caution">
    <text evidence="2">The sequence shown here is derived from an EMBL/GenBank/DDBJ whole genome shotgun (WGS) entry which is preliminary data.</text>
</comment>
<name>A0A5B7JYF5_PORTR</name>
<accession>A0A5B7JYF5</accession>
<evidence type="ECO:0000313" key="2">
    <source>
        <dbReference type="EMBL" id="MPD03072.1"/>
    </source>
</evidence>
<proteinExistence type="predicted"/>
<dbReference type="Proteomes" id="UP000324222">
    <property type="component" value="Unassembled WGS sequence"/>
</dbReference>
<feature type="region of interest" description="Disordered" evidence="1">
    <location>
        <begin position="1"/>
        <end position="25"/>
    </location>
</feature>
<dbReference type="AlphaFoldDB" id="A0A5B7JYF5"/>
<sequence>MVSAEEDMLTLGHGQDGPLPRWSSTMVPSPPQWPHVYHDGPTLQTTAASVSFLPYLAKWHLRLLQQASNSRRHFIKNTMDYCAPLRNLKSSYG</sequence>
<keyword evidence="3" id="KW-1185">Reference proteome</keyword>